<name>A0A1B6FXV8_9HEMI</name>
<dbReference type="AlphaFoldDB" id="A0A1B6FXV8"/>
<accession>A0A1B6FXV8</accession>
<sequence>MHKVLSQSQSVVCAVVLVPRAPRPPLGRGVLGASRNVRCGGWRVGMRGPLTRDQTLVLVTDSRRMPGPACQHGSALGPCVCCWIIHLHNRNKVPSVIPTNGIDLVVYDSQTEGAASDAQRTAKFPPVLF</sequence>
<gene>
    <name evidence="1" type="ORF">g.45354</name>
</gene>
<protein>
    <submittedName>
        <fullName evidence="1">Uncharacterized protein</fullName>
    </submittedName>
</protein>
<reference evidence="1" key="1">
    <citation type="submission" date="2015-11" db="EMBL/GenBank/DDBJ databases">
        <title>De novo transcriptome assembly of four potential Pierce s Disease insect vectors from Arizona vineyards.</title>
        <authorList>
            <person name="Tassone E.E."/>
        </authorList>
    </citation>
    <scope>NUCLEOTIDE SEQUENCE</scope>
</reference>
<proteinExistence type="predicted"/>
<dbReference type="EMBL" id="GECZ01014886">
    <property type="protein sequence ID" value="JAS54883.1"/>
    <property type="molecule type" value="Transcribed_RNA"/>
</dbReference>
<feature type="non-terminal residue" evidence="1">
    <location>
        <position position="129"/>
    </location>
</feature>
<evidence type="ECO:0000313" key="1">
    <source>
        <dbReference type="EMBL" id="JAS54883.1"/>
    </source>
</evidence>
<organism evidence="1">
    <name type="scientific">Cuerna arida</name>
    <dbReference type="NCBI Taxonomy" id="1464854"/>
    <lineage>
        <taxon>Eukaryota</taxon>
        <taxon>Metazoa</taxon>
        <taxon>Ecdysozoa</taxon>
        <taxon>Arthropoda</taxon>
        <taxon>Hexapoda</taxon>
        <taxon>Insecta</taxon>
        <taxon>Pterygota</taxon>
        <taxon>Neoptera</taxon>
        <taxon>Paraneoptera</taxon>
        <taxon>Hemiptera</taxon>
        <taxon>Auchenorrhyncha</taxon>
        <taxon>Membracoidea</taxon>
        <taxon>Cicadellidae</taxon>
        <taxon>Cicadellinae</taxon>
        <taxon>Proconiini</taxon>
        <taxon>Cuerna</taxon>
    </lineage>
</organism>